<dbReference type="Proteomes" id="UP001234216">
    <property type="component" value="Unassembled WGS sequence"/>
</dbReference>
<dbReference type="EMBL" id="JAUSZV010000005">
    <property type="protein sequence ID" value="MDQ0905156.1"/>
    <property type="molecule type" value="Genomic_DNA"/>
</dbReference>
<feature type="compositionally biased region" description="Polar residues" evidence="1">
    <location>
        <begin position="27"/>
        <end position="41"/>
    </location>
</feature>
<comment type="caution">
    <text evidence="2">The sequence shown here is derived from an EMBL/GenBank/DDBJ whole genome shotgun (WGS) entry which is preliminary data.</text>
</comment>
<accession>A0AAW8F799</accession>
<feature type="region of interest" description="Disordered" evidence="1">
    <location>
        <begin position="22"/>
        <end position="41"/>
    </location>
</feature>
<protein>
    <submittedName>
        <fullName evidence="2">Uncharacterized protein</fullName>
    </submittedName>
</protein>
<gene>
    <name evidence="2" type="ORF">QFZ22_001141</name>
</gene>
<evidence type="ECO:0000313" key="3">
    <source>
        <dbReference type="Proteomes" id="UP001234216"/>
    </source>
</evidence>
<reference evidence="2" key="1">
    <citation type="submission" date="2023-07" db="EMBL/GenBank/DDBJ databases">
        <title>Comparative genomics of wheat-associated soil bacteria to identify genetic determinants of phenazine resistance.</title>
        <authorList>
            <person name="Mouncey N."/>
        </authorList>
    </citation>
    <scope>NUCLEOTIDE SEQUENCE</scope>
    <source>
        <strain evidence="2">V4I22</strain>
    </source>
</reference>
<name>A0AAW8F799_9ACTN</name>
<organism evidence="2 3">
    <name type="scientific">Streptomyces canus</name>
    <dbReference type="NCBI Taxonomy" id="58343"/>
    <lineage>
        <taxon>Bacteria</taxon>
        <taxon>Bacillati</taxon>
        <taxon>Actinomycetota</taxon>
        <taxon>Actinomycetes</taxon>
        <taxon>Kitasatosporales</taxon>
        <taxon>Streptomycetaceae</taxon>
        <taxon>Streptomyces</taxon>
        <taxon>Streptomyces aurantiacus group</taxon>
    </lineage>
</organism>
<evidence type="ECO:0000313" key="2">
    <source>
        <dbReference type="EMBL" id="MDQ0905156.1"/>
    </source>
</evidence>
<proteinExistence type="predicted"/>
<sequence>MRVPPGWLIRAREPVCRQAALSDPVAASSSSVHGQSAALSA</sequence>
<dbReference type="AlphaFoldDB" id="A0AAW8F799"/>
<evidence type="ECO:0000256" key="1">
    <source>
        <dbReference type="SAM" id="MobiDB-lite"/>
    </source>
</evidence>